<evidence type="ECO:0000313" key="2">
    <source>
        <dbReference type="Proteomes" id="UP000266861"/>
    </source>
</evidence>
<reference evidence="1 2" key="1">
    <citation type="submission" date="2018-08" db="EMBL/GenBank/DDBJ databases">
        <title>Genome and evolution of the arbuscular mycorrhizal fungus Diversispora epigaea (formerly Glomus versiforme) and its bacterial endosymbionts.</title>
        <authorList>
            <person name="Sun X."/>
            <person name="Fei Z."/>
            <person name="Harrison M."/>
        </authorList>
    </citation>
    <scope>NUCLEOTIDE SEQUENCE [LARGE SCALE GENOMIC DNA]</scope>
    <source>
        <strain evidence="1 2">IT104</strain>
    </source>
</reference>
<dbReference type="Proteomes" id="UP000266861">
    <property type="component" value="Unassembled WGS sequence"/>
</dbReference>
<gene>
    <name evidence="1" type="ORF">Glove_30g49</name>
</gene>
<sequence length="74" mass="8830">MPSLQQYCLEGEVKSFLYLWLSRRYFGNTKLRVRMVQKIDKKNKTFCCLKYITTPIIAIAVNSDYCDYCTCYCF</sequence>
<dbReference type="EMBL" id="PQFF01000028">
    <property type="protein sequence ID" value="RHZ87776.1"/>
    <property type="molecule type" value="Genomic_DNA"/>
</dbReference>
<comment type="caution">
    <text evidence="1">The sequence shown here is derived from an EMBL/GenBank/DDBJ whole genome shotgun (WGS) entry which is preliminary data.</text>
</comment>
<keyword evidence="2" id="KW-1185">Reference proteome</keyword>
<name>A0A397JP75_9GLOM</name>
<proteinExistence type="predicted"/>
<dbReference type="AlphaFoldDB" id="A0A397JP75"/>
<organism evidence="1 2">
    <name type="scientific">Diversispora epigaea</name>
    <dbReference type="NCBI Taxonomy" id="1348612"/>
    <lineage>
        <taxon>Eukaryota</taxon>
        <taxon>Fungi</taxon>
        <taxon>Fungi incertae sedis</taxon>
        <taxon>Mucoromycota</taxon>
        <taxon>Glomeromycotina</taxon>
        <taxon>Glomeromycetes</taxon>
        <taxon>Diversisporales</taxon>
        <taxon>Diversisporaceae</taxon>
        <taxon>Diversispora</taxon>
    </lineage>
</organism>
<accession>A0A397JP75</accession>
<evidence type="ECO:0000313" key="1">
    <source>
        <dbReference type="EMBL" id="RHZ87776.1"/>
    </source>
</evidence>
<protein>
    <submittedName>
        <fullName evidence="1">Uncharacterized protein</fullName>
    </submittedName>
</protein>